<accession>A0A4U2YMU6</accession>
<dbReference type="AlphaFoldDB" id="A0A4U2YMU6"/>
<protein>
    <submittedName>
        <fullName evidence="4">NUDIX hydrolase</fullName>
    </submittedName>
</protein>
<evidence type="ECO:0000313" key="4">
    <source>
        <dbReference type="EMBL" id="TKI62154.1"/>
    </source>
</evidence>
<evidence type="ECO:0000313" key="5">
    <source>
        <dbReference type="Proteomes" id="UP000307808"/>
    </source>
</evidence>
<dbReference type="Proteomes" id="UP000307808">
    <property type="component" value="Unassembled WGS sequence"/>
</dbReference>
<dbReference type="SUPFAM" id="SSF55811">
    <property type="entry name" value="Nudix"/>
    <property type="match status" value="1"/>
</dbReference>
<reference evidence="4 5" key="1">
    <citation type="submission" date="2019-04" db="EMBL/GenBank/DDBJ databases">
        <authorList>
            <person name="Dong K."/>
        </authorList>
    </citation>
    <scope>NUCLEOTIDE SEQUENCE [LARGE SCALE GENOMIC DNA]</scope>
    <source>
        <strain evidence="5">dk3543</strain>
    </source>
</reference>
<keyword evidence="5" id="KW-1185">Reference proteome</keyword>
<dbReference type="OrthoDB" id="9806150at2"/>
<name>A0A4U2YMU6_9ACTN</name>
<dbReference type="InterPro" id="IPR000086">
    <property type="entry name" value="NUDIX_hydrolase_dom"/>
</dbReference>
<evidence type="ECO:0000259" key="3">
    <source>
        <dbReference type="PROSITE" id="PS51462"/>
    </source>
</evidence>
<dbReference type="GO" id="GO:0019693">
    <property type="term" value="P:ribose phosphate metabolic process"/>
    <property type="evidence" value="ECO:0007669"/>
    <property type="project" value="TreeGrafter"/>
</dbReference>
<gene>
    <name evidence="4" type="ORF">FC770_06955</name>
</gene>
<dbReference type="PANTHER" id="PTHR11839:SF18">
    <property type="entry name" value="NUDIX HYDROLASE DOMAIN-CONTAINING PROTEIN"/>
    <property type="match status" value="1"/>
</dbReference>
<organism evidence="4 5">
    <name type="scientific">Nocardioides jishulii</name>
    <dbReference type="NCBI Taxonomy" id="2575440"/>
    <lineage>
        <taxon>Bacteria</taxon>
        <taxon>Bacillati</taxon>
        <taxon>Actinomycetota</taxon>
        <taxon>Actinomycetes</taxon>
        <taxon>Propionibacteriales</taxon>
        <taxon>Nocardioidaceae</taxon>
        <taxon>Nocardioides</taxon>
    </lineage>
</organism>
<sequence length="196" mass="22175">MTEELADRPASWPVHSSRVLHADAWVVTVTEDQVSRPGHPEQQFSRIAVRHPGAVMVLAVDEDERVFLLRQYRHTSQHVFVEVPAGVRDSEGEPPLETARRELREEAELAASEWRLLLSTYPSAGILSETHDIFLARGLSHVSRGDFELAHEEAEMETLWAPFDDLLEAVLRGDVREGPLVQAVLAYEVLRRRGEL</sequence>
<dbReference type="GO" id="GO:0005829">
    <property type="term" value="C:cytosol"/>
    <property type="evidence" value="ECO:0007669"/>
    <property type="project" value="TreeGrafter"/>
</dbReference>
<comment type="caution">
    <text evidence="4">The sequence shown here is derived from an EMBL/GenBank/DDBJ whole genome shotgun (WGS) entry which is preliminary data.</text>
</comment>
<dbReference type="GO" id="GO:0016787">
    <property type="term" value="F:hydrolase activity"/>
    <property type="evidence" value="ECO:0007669"/>
    <property type="project" value="UniProtKB-KW"/>
</dbReference>
<proteinExistence type="predicted"/>
<dbReference type="Gene3D" id="3.90.79.10">
    <property type="entry name" value="Nucleoside Triphosphate Pyrophosphohydrolase"/>
    <property type="match status" value="1"/>
</dbReference>
<dbReference type="Pfam" id="PF00293">
    <property type="entry name" value="NUDIX"/>
    <property type="match status" value="1"/>
</dbReference>
<dbReference type="GO" id="GO:0006753">
    <property type="term" value="P:nucleoside phosphate metabolic process"/>
    <property type="evidence" value="ECO:0007669"/>
    <property type="project" value="TreeGrafter"/>
</dbReference>
<keyword evidence="2 4" id="KW-0378">Hydrolase</keyword>
<dbReference type="PANTHER" id="PTHR11839">
    <property type="entry name" value="UDP/ADP-SUGAR PYROPHOSPHATASE"/>
    <property type="match status" value="1"/>
</dbReference>
<feature type="domain" description="Nudix hydrolase" evidence="3">
    <location>
        <begin position="49"/>
        <end position="183"/>
    </location>
</feature>
<comment type="cofactor">
    <cofactor evidence="1">
        <name>Mg(2+)</name>
        <dbReference type="ChEBI" id="CHEBI:18420"/>
    </cofactor>
</comment>
<dbReference type="InterPro" id="IPR015797">
    <property type="entry name" value="NUDIX_hydrolase-like_dom_sf"/>
</dbReference>
<evidence type="ECO:0000256" key="2">
    <source>
        <dbReference type="ARBA" id="ARBA00022801"/>
    </source>
</evidence>
<dbReference type="PROSITE" id="PS51462">
    <property type="entry name" value="NUDIX"/>
    <property type="match status" value="1"/>
</dbReference>
<evidence type="ECO:0000256" key="1">
    <source>
        <dbReference type="ARBA" id="ARBA00001946"/>
    </source>
</evidence>
<dbReference type="EMBL" id="SZPY01000002">
    <property type="protein sequence ID" value="TKI62154.1"/>
    <property type="molecule type" value="Genomic_DNA"/>
</dbReference>
<dbReference type="RefSeq" id="WP_137065423.1">
    <property type="nucleotide sequence ID" value="NZ_CP040748.1"/>
</dbReference>